<evidence type="ECO:0000313" key="1">
    <source>
        <dbReference type="EMBL" id="RDV11904.1"/>
    </source>
</evidence>
<evidence type="ECO:0000313" key="2">
    <source>
        <dbReference type="Proteomes" id="UP000256708"/>
    </source>
</evidence>
<dbReference type="AlphaFoldDB" id="A0A3D8L3B6"/>
<accession>A0A3D8L3B6</accession>
<organism evidence="1 2">
    <name type="scientific">Pontibacter diazotrophicus</name>
    <dbReference type="NCBI Taxonomy" id="1400979"/>
    <lineage>
        <taxon>Bacteria</taxon>
        <taxon>Pseudomonadati</taxon>
        <taxon>Bacteroidota</taxon>
        <taxon>Cytophagia</taxon>
        <taxon>Cytophagales</taxon>
        <taxon>Hymenobacteraceae</taxon>
        <taxon>Pontibacter</taxon>
    </lineage>
</organism>
<sequence length="136" mass="15542">MLIYSGIINLNYDPVSDVLVTSMPDVRQFGMSEVSFCLGLIVDNIRNYDIKKLLLDSSESMIEVENEAYKAIVLQFGMDLMKTRLKRIARVATTNATREESSAKLSGEIRQELNLPIEFKNFIDKTEAMDWLLEKV</sequence>
<evidence type="ECO:0008006" key="3">
    <source>
        <dbReference type="Google" id="ProtNLM"/>
    </source>
</evidence>
<dbReference type="EMBL" id="QRGR01000037">
    <property type="protein sequence ID" value="RDV11904.1"/>
    <property type="molecule type" value="Genomic_DNA"/>
</dbReference>
<dbReference type="RefSeq" id="WP_115568070.1">
    <property type="nucleotide sequence ID" value="NZ_QRGR01000037.1"/>
</dbReference>
<dbReference type="Proteomes" id="UP000256708">
    <property type="component" value="Unassembled WGS sequence"/>
</dbReference>
<gene>
    <name evidence="1" type="ORF">DXT99_23660</name>
</gene>
<dbReference type="OrthoDB" id="852207at2"/>
<keyword evidence="2" id="KW-1185">Reference proteome</keyword>
<name>A0A3D8L3B6_9BACT</name>
<protein>
    <recommendedName>
        <fullName evidence="3">STAS/SEC14 domain-containing protein</fullName>
    </recommendedName>
</protein>
<reference evidence="2" key="1">
    <citation type="submission" date="2018-08" db="EMBL/GenBank/DDBJ databases">
        <authorList>
            <person name="Liu Z.-W."/>
            <person name="Du Z.-J."/>
        </authorList>
    </citation>
    <scope>NUCLEOTIDE SEQUENCE [LARGE SCALE GENOMIC DNA]</scope>
    <source>
        <strain evidence="2">H4X</strain>
    </source>
</reference>
<comment type="caution">
    <text evidence="1">The sequence shown here is derived from an EMBL/GenBank/DDBJ whole genome shotgun (WGS) entry which is preliminary data.</text>
</comment>
<proteinExistence type="predicted"/>